<organism evidence="4 5">
    <name type="scientific">Aeromicrobium alkaliterrae</name>
    <dbReference type="NCBI Taxonomy" id="302168"/>
    <lineage>
        <taxon>Bacteria</taxon>
        <taxon>Bacillati</taxon>
        <taxon>Actinomycetota</taxon>
        <taxon>Actinomycetes</taxon>
        <taxon>Propionibacteriales</taxon>
        <taxon>Nocardioidaceae</taxon>
        <taxon>Aeromicrobium</taxon>
    </lineage>
</organism>
<keyword evidence="4" id="KW-0378">Hydrolase</keyword>
<evidence type="ECO:0000259" key="3">
    <source>
        <dbReference type="Pfam" id="PF01557"/>
    </source>
</evidence>
<dbReference type="SUPFAM" id="SSF56529">
    <property type="entry name" value="FAH"/>
    <property type="match status" value="1"/>
</dbReference>
<protein>
    <submittedName>
        <fullName evidence="4">Fumarylacetoacetate hydrolase family protein</fullName>
    </submittedName>
</protein>
<keyword evidence="2" id="KW-0479">Metal-binding</keyword>
<gene>
    <name evidence="4" type="ORF">GCM10009710_32360</name>
</gene>
<dbReference type="Gene3D" id="3.90.850.10">
    <property type="entry name" value="Fumarylacetoacetase-like, C-terminal domain"/>
    <property type="match status" value="1"/>
</dbReference>
<dbReference type="EMBL" id="BAAAME010000005">
    <property type="protein sequence ID" value="GAA1749930.1"/>
    <property type="molecule type" value="Genomic_DNA"/>
</dbReference>
<dbReference type="PANTHER" id="PTHR42796:SF4">
    <property type="entry name" value="FUMARYLACETOACETATE HYDROLASE DOMAIN-CONTAINING PROTEIN 2A"/>
    <property type="match status" value="1"/>
</dbReference>
<dbReference type="RefSeq" id="WP_344203484.1">
    <property type="nucleotide sequence ID" value="NZ_BAAAME010000005.1"/>
</dbReference>
<proteinExistence type="inferred from homology"/>
<comment type="caution">
    <text evidence="4">The sequence shown here is derived from an EMBL/GenBank/DDBJ whole genome shotgun (WGS) entry which is preliminary data.</text>
</comment>
<accession>A0ABP4W9U9</accession>
<dbReference type="InterPro" id="IPR036663">
    <property type="entry name" value="Fumarylacetoacetase_C_sf"/>
</dbReference>
<comment type="similarity">
    <text evidence="1">Belongs to the FAH family.</text>
</comment>
<dbReference type="PANTHER" id="PTHR42796">
    <property type="entry name" value="FUMARYLACETOACETATE HYDROLASE DOMAIN-CONTAINING PROTEIN 2A-RELATED"/>
    <property type="match status" value="1"/>
</dbReference>
<dbReference type="Pfam" id="PF01557">
    <property type="entry name" value="FAA_hydrolase"/>
    <property type="match status" value="1"/>
</dbReference>
<dbReference type="InterPro" id="IPR051121">
    <property type="entry name" value="FAH"/>
</dbReference>
<evidence type="ECO:0000313" key="5">
    <source>
        <dbReference type="Proteomes" id="UP001501057"/>
    </source>
</evidence>
<sequence>MRLARVADRFGLVAGDRYTSLAALGIHDHDARTNTLFDDWEGFRTSVDGLDESEVLARSEPLRPESLQQPVGYPRQIFALALNYADHAAEAGAEVPEYPLVFPKYPSSVIGPADGVVLGSNRVDWEVELVVVVGRGGFAIPEAEGWGAVAGLTIGQDLSDRRIQARKPLPHFALAKSGPTYAPVGPYLVTPDELENPDDLAIRCEINGEVVQSSRTSQLIFDVPRLVAEISSAVRLEPGDLIFTGTPAGVGASQQPRRYLEPDAEIVSVIEGIGSMTHHCTPRA</sequence>
<evidence type="ECO:0000256" key="1">
    <source>
        <dbReference type="ARBA" id="ARBA00010211"/>
    </source>
</evidence>
<dbReference type="Proteomes" id="UP001501057">
    <property type="component" value="Unassembled WGS sequence"/>
</dbReference>
<evidence type="ECO:0000256" key="2">
    <source>
        <dbReference type="ARBA" id="ARBA00022723"/>
    </source>
</evidence>
<keyword evidence="5" id="KW-1185">Reference proteome</keyword>
<name>A0ABP4W9U9_9ACTN</name>
<feature type="domain" description="Fumarylacetoacetase-like C-terminal" evidence="3">
    <location>
        <begin position="77"/>
        <end position="279"/>
    </location>
</feature>
<dbReference type="InterPro" id="IPR011234">
    <property type="entry name" value="Fumarylacetoacetase-like_C"/>
</dbReference>
<dbReference type="GO" id="GO:0016787">
    <property type="term" value="F:hydrolase activity"/>
    <property type="evidence" value="ECO:0007669"/>
    <property type="project" value="UniProtKB-KW"/>
</dbReference>
<evidence type="ECO:0000313" key="4">
    <source>
        <dbReference type="EMBL" id="GAA1749930.1"/>
    </source>
</evidence>
<reference evidence="5" key="1">
    <citation type="journal article" date="2019" name="Int. J. Syst. Evol. Microbiol.">
        <title>The Global Catalogue of Microorganisms (GCM) 10K type strain sequencing project: providing services to taxonomists for standard genome sequencing and annotation.</title>
        <authorList>
            <consortium name="The Broad Institute Genomics Platform"/>
            <consortium name="The Broad Institute Genome Sequencing Center for Infectious Disease"/>
            <person name="Wu L."/>
            <person name="Ma J."/>
        </authorList>
    </citation>
    <scope>NUCLEOTIDE SEQUENCE [LARGE SCALE GENOMIC DNA]</scope>
    <source>
        <strain evidence="5">JCM 13518</strain>
    </source>
</reference>